<evidence type="ECO:0000256" key="1">
    <source>
        <dbReference type="SAM" id="MobiDB-lite"/>
    </source>
</evidence>
<feature type="compositionally biased region" description="Basic and acidic residues" evidence="1">
    <location>
        <begin position="138"/>
        <end position="152"/>
    </location>
</feature>
<sequence length="152" mass="16934">MTTTITPGALSRARLDRAFAAADWHRVGTPSVVDVYERVIQRDYGRDRWLVQVYRHPNGRVTGATFFDGDGIAYPFDGRGVVSQLLDFLAGVRFDVITYNGAVPTFGVRYGRSSLHVRPTRRSARDLARRHSAAGESVEIRRRDPRDTAAAG</sequence>
<reference evidence="2 3" key="1">
    <citation type="submission" date="2019-01" db="EMBL/GenBank/DDBJ databases">
        <authorList>
            <person name="Febre-Alemany D.A."/>
            <person name="Fernandez-Morales A.P."/>
            <person name="Figueroa-Rodriguez V.A."/>
            <person name="Fumero-Velazquez J."/>
            <person name="Galindez-Couvertier J.M."/>
            <person name="Morales-Colon V.I."/>
            <person name="Ocasio-Caldero C.E."/>
            <person name="Perez-Torres A.D."/>
            <person name="Pescador-Vega R.F."/>
            <person name="Rivera-Rodriguez A.M."/>
            <person name="Fernandez-Martinez M."/>
            <person name="Rubin M.R."/>
            <person name="Vazquez E."/>
            <person name="Garlena R.A."/>
            <person name="Russell D.A."/>
            <person name="Pope W.H."/>
            <person name="Jacobs-Sera D."/>
            <person name="Hatfull G.F."/>
        </authorList>
    </citation>
    <scope>NUCLEOTIDE SEQUENCE [LARGE SCALE GENOMIC DNA]</scope>
</reference>
<keyword evidence="3" id="KW-1185">Reference proteome</keyword>
<proteinExistence type="predicted"/>
<name>A0A410TE77_9CAUD</name>
<evidence type="ECO:0000313" key="2">
    <source>
        <dbReference type="EMBL" id="QAU07323.1"/>
    </source>
</evidence>
<dbReference type="EMBL" id="MK376962">
    <property type="protein sequence ID" value="QAU07323.1"/>
    <property type="molecule type" value="Genomic_DNA"/>
</dbReference>
<dbReference type="KEGG" id="vg:65118915"/>
<evidence type="ECO:0000313" key="3">
    <source>
        <dbReference type="Proteomes" id="UP000290362"/>
    </source>
</evidence>
<gene>
    <name evidence="2" type="primary">82</name>
    <name evidence="2" type="ORF">SEA_NOSILAM_82</name>
</gene>
<organism evidence="2 3">
    <name type="scientific">Gordonia phage NosilaM</name>
    <dbReference type="NCBI Taxonomy" id="2507863"/>
    <lineage>
        <taxon>Viruses</taxon>
        <taxon>Duplodnaviria</taxon>
        <taxon>Heunggongvirae</taxon>
        <taxon>Uroviricota</taxon>
        <taxon>Caudoviricetes</taxon>
        <taxon>Zierdtviridae</taxon>
        <taxon>Emilbogenvirinae</taxon>
        <taxon>Kablunavirus</taxon>
        <taxon>Kablunavirus nosilaM</taxon>
    </lineage>
</organism>
<accession>A0A410TE77</accession>
<feature type="region of interest" description="Disordered" evidence="1">
    <location>
        <begin position="126"/>
        <end position="152"/>
    </location>
</feature>
<dbReference type="Proteomes" id="UP000290362">
    <property type="component" value="Segment"/>
</dbReference>
<dbReference type="GeneID" id="65118915"/>
<protein>
    <submittedName>
        <fullName evidence="2">Uncharacterized protein</fullName>
    </submittedName>
</protein>
<dbReference type="RefSeq" id="YP_010101206.1">
    <property type="nucleotide sequence ID" value="NC_055788.1"/>
</dbReference>